<reference evidence="4 5" key="1">
    <citation type="submission" date="2022-05" db="EMBL/GenBank/DDBJ databases">
        <authorList>
            <consortium name="Genoscope - CEA"/>
            <person name="William W."/>
        </authorList>
    </citation>
    <scope>NUCLEOTIDE SEQUENCE [LARGE SCALE GENOMIC DNA]</scope>
</reference>
<organism evidence="4 5">
    <name type="scientific">Porites lobata</name>
    <dbReference type="NCBI Taxonomy" id="104759"/>
    <lineage>
        <taxon>Eukaryota</taxon>
        <taxon>Metazoa</taxon>
        <taxon>Cnidaria</taxon>
        <taxon>Anthozoa</taxon>
        <taxon>Hexacorallia</taxon>
        <taxon>Scleractinia</taxon>
        <taxon>Fungiina</taxon>
        <taxon>Poritidae</taxon>
        <taxon>Porites</taxon>
    </lineage>
</organism>
<keyword evidence="2" id="KW-0539">Nucleus</keyword>
<dbReference type="PROSITE" id="PS51504">
    <property type="entry name" value="H15"/>
    <property type="match status" value="1"/>
</dbReference>
<proteinExistence type="inferred from homology"/>
<evidence type="ECO:0000256" key="1">
    <source>
        <dbReference type="ARBA" id="ARBA00023125"/>
    </source>
</evidence>
<comment type="caution">
    <text evidence="4">The sequence shown here is derived from an EMBL/GenBank/DDBJ whole genome shotgun (WGS) entry which is preliminary data.</text>
</comment>
<comment type="similarity">
    <text evidence="2">Belongs to the histone H1/H5 family.</text>
</comment>
<evidence type="ECO:0000313" key="5">
    <source>
        <dbReference type="Proteomes" id="UP001159405"/>
    </source>
</evidence>
<dbReference type="EMBL" id="CALNXK010000258">
    <property type="protein sequence ID" value="CAH3179551.1"/>
    <property type="molecule type" value="Genomic_DNA"/>
</dbReference>
<accession>A0ABN8RJX7</accession>
<dbReference type="SUPFAM" id="SSF46785">
    <property type="entry name" value="Winged helix' DNA-binding domain"/>
    <property type="match status" value="1"/>
</dbReference>
<keyword evidence="1 2" id="KW-0238">DNA-binding</keyword>
<gene>
    <name evidence="4" type="ORF">PLOB_00021968</name>
</gene>
<dbReference type="Proteomes" id="UP001159405">
    <property type="component" value="Unassembled WGS sequence"/>
</dbReference>
<keyword evidence="2" id="KW-0158">Chromosome</keyword>
<dbReference type="InterPro" id="IPR005819">
    <property type="entry name" value="H1/H5"/>
</dbReference>
<sequence length="222" mass="24405">MSPTTRKRANRQDYVPSVIEAVKMLAKGNGHGASRQTIVKYVEGRMEKGTKVITSQIVKSAIMRALNSGLLVHSSGVGLNGSFMIPEKSVNGSRGTCLDKQKPIMTKEAKLRNISSLAGEFPCGPDHPHVTDSTVETVTTKPRRNSKILVPFVDAKSLHQDQLEKEGGQKSSGLKAILKTPTQRKFAAKRKQKRAGRKVKFCSPPSVFLISPCIKRRSKRKK</sequence>
<dbReference type="Gene3D" id="1.10.10.10">
    <property type="entry name" value="Winged helix-like DNA-binding domain superfamily/Winged helix DNA-binding domain"/>
    <property type="match status" value="1"/>
</dbReference>
<dbReference type="Pfam" id="PF00538">
    <property type="entry name" value="Linker_histone"/>
    <property type="match status" value="1"/>
</dbReference>
<keyword evidence="5" id="KW-1185">Reference proteome</keyword>
<evidence type="ECO:0000256" key="2">
    <source>
        <dbReference type="RuleBase" id="RU003894"/>
    </source>
</evidence>
<dbReference type="InterPro" id="IPR036388">
    <property type="entry name" value="WH-like_DNA-bd_sf"/>
</dbReference>
<feature type="domain" description="H15" evidence="3">
    <location>
        <begin position="7"/>
        <end position="87"/>
    </location>
</feature>
<evidence type="ECO:0000313" key="4">
    <source>
        <dbReference type="EMBL" id="CAH3179551.1"/>
    </source>
</evidence>
<dbReference type="InterPro" id="IPR036390">
    <property type="entry name" value="WH_DNA-bd_sf"/>
</dbReference>
<dbReference type="InterPro" id="IPR005818">
    <property type="entry name" value="Histone_H1/H5_H15"/>
</dbReference>
<comment type="subcellular location">
    <subcellularLocation>
        <location evidence="2">Nucleus</location>
    </subcellularLocation>
</comment>
<dbReference type="PRINTS" id="PR00624">
    <property type="entry name" value="HISTONEH5"/>
</dbReference>
<name>A0ABN8RJX7_9CNID</name>
<protein>
    <recommendedName>
        <fullName evidence="3">H15 domain-containing protein</fullName>
    </recommendedName>
</protein>
<evidence type="ECO:0000259" key="3">
    <source>
        <dbReference type="PROSITE" id="PS51504"/>
    </source>
</evidence>